<evidence type="ECO:0000313" key="2">
    <source>
        <dbReference type="Proteomes" id="UP001446871"/>
    </source>
</evidence>
<sequence>MAEERKTGLFLIRTAMVTELDNVVANEIDWDEAQQAAISSSTAIRDSDRSLQSARFHVAATIGDYA</sequence>
<organism evidence="1 2">
    <name type="scientific">Apiospora saccharicola</name>
    <dbReference type="NCBI Taxonomy" id="335842"/>
    <lineage>
        <taxon>Eukaryota</taxon>
        <taxon>Fungi</taxon>
        <taxon>Dikarya</taxon>
        <taxon>Ascomycota</taxon>
        <taxon>Pezizomycotina</taxon>
        <taxon>Sordariomycetes</taxon>
        <taxon>Xylariomycetidae</taxon>
        <taxon>Amphisphaeriales</taxon>
        <taxon>Apiosporaceae</taxon>
        <taxon>Apiospora</taxon>
    </lineage>
</organism>
<name>A0ABR1U4N2_9PEZI</name>
<protein>
    <submittedName>
        <fullName evidence="1">Uncharacterized protein</fullName>
    </submittedName>
</protein>
<reference evidence="1 2" key="1">
    <citation type="submission" date="2023-01" db="EMBL/GenBank/DDBJ databases">
        <title>Analysis of 21 Apiospora genomes using comparative genomics revels a genus with tremendous synthesis potential of carbohydrate active enzymes and secondary metabolites.</title>
        <authorList>
            <person name="Sorensen T."/>
        </authorList>
    </citation>
    <scope>NUCLEOTIDE SEQUENCE [LARGE SCALE GENOMIC DNA]</scope>
    <source>
        <strain evidence="1 2">CBS 83171</strain>
    </source>
</reference>
<gene>
    <name evidence="1" type="ORF">PG996_012195</name>
</gene>
<comment type="caution">
    <text evidence="1">The sequence shown here is derived from an EMBL/GenBank/DDBJ whole genome shotgun (WGS) entry which is preliminary data.</text>
</comment>
<dbReference type="Proteomes" id="UP001446871">
    <property type="component" value="Unassembled WGS sequence"/>
</dbReference>
<evidence type="ECO:0000313" key="1">
    <source>
        <dbReference type="EMBL" id="KAK8052894.1"/>
    </source>
</evidence>
<accession>A0ABR1U4N2</accession>
<dbReference type="EMBL" id="JAQQWM010000008">
    <property type="protein sequence ID" value="KAK8052894.1"/>
    <property type="molecule type" value="Genomic_DNA"/>
</dbReference>
<keyword evidence="2" id="KW-1185">Reference proteome</keyword>
<proteinExistence type="predicted"/>